<dbReference type="InterPro" id="IPR023034">
    <property type="entry name" value="PPIase_SurA"/>
</dbReference>
<dbReference type="PANTHER" id="PTHR47637">
    <property type="entry name" value="CHAPERONE SURA"/>
    <property type="match status" value="1"/>
</dbReference>
<evidence type="ECO:0000256" key="8">
    <source>
        <dbReference type="SAM" id="MobiDB-lite"/>
    </source>
</evidence>
<organism evidence="10 11">
    <name type="scientific">Lysobacter koreensis</name>
    <dbReference type="NCBI Taxonomy" id="266122"/>
    <lineage>
        <taxon>Bacteria</taxon>
        <taxon>Pseudomonadati</taxon>
        <taxon>Pseudomonadota</taxon>
        <taxon>Gammaproteobacteria</taxon>
        <taxon>Lysobacterales</taxon>
        <taxon>Lysobacteraceae</taxon>
        <taxon>Lysobacter</taxon>
    </lineage>
</organism>
<dbReference type="SUPFAM" id="SSF109998">
    <property type="entry name" value="Triger factor/SurA peptide-binding domain-like"/>
    <property type="match status" value="1"/>
</dbReference>
<evidence type="ECO:0000256" key="3">
    <source>
        <dbReference type="ARBA" id="ARBA00022764"/>
    </source>
</evidence>
<dbReference type="InterPro" id="IPR000297">
    <property type="entry name" value="PPIase_PpiC"/>
</dbReference>
<dbReference type="InterPro" id="IPR027304">
    <property type="entry name" value="Trigger_fact/SurA_dom_sf"/>
</dbReference>
<keyword evidence="6 7" id="KW-0413">Isomerase</keyword>
<dbReference type="EMBL" id="JBHTIH010000006">
    <property type="protein sequence ID" value="MFD0739957.1"/>
    <property type="molecule type" value="Genomic_DNA"/>
</dbReference>
<comment type="domain">
    <text evidence="7">The PPIase activity resides only in the second parvulin domain. The N-terminal region and the C-terminal tail are necessary and sufficient for the chaperone activity of SurA. The PPIase activity is dispensable for SurA to function as a chaperone. The N-terminal region and the C-terminal tail are also required for porin recognition.</text>
</comment>
<evidence type="ECO:0000256" key="2">
    <source>
        <dbReference type="ARBA" id="ARBA00022737"/>
    </source>
</evidence>
<keyword evidence="2 7" id="KW-0677">Repeat</keyword>
<comment type="caution">
    <text evidence="10">The sequence shown here is derived from an EMBL/GenBank/DDBJ whole genome shotgun (WGS) entry which is preliminary data.</text>
</comment>
<evidence type="ECO:0000256" key="6">
    <source>
        <dbReference type="ARBA" id="ARBA00023235"/>
    </source>
</evidence>
<keyword evidence="11" id="KW-1185">Reference proteome</keyword>
<evidence type="ECO:0000313" key="11">
    <source>
        <dbReference type="Proteomes" id="UP001597090"/>
    </source>
</evidence>
<feature type="signal peptide" evidence="7">
    <location>
        <begin position="1"/>
        <end position="24"/>
    </location>
</feature>
<feature type="domain" description="PpiC" evidence="9">
    <location>
        <begin position="288"/>
        <end position="387"/>
    </location>
</feature>
<protein>
    <recommendedName>
        <fullName evidence="7">Chaperone SurA</fullName>
    </recommendedName>
    <alternativeName>
        <fullName evidence="7">Peptidyl-prolyl cis-trans isomerase SurA</fullName>
        <shortName evidence="7">PPIase SurA</shortName>
        <ecNumber evidence="7">5.2.1.8</ecNumber>
    </alternativeName>
    <alternativeName>
        <fullName evidence="7">Rotamase SurA</fullName>
    </alternativeName>
</protein>
<comment type="function">
    <text evidence="7">Chaperone involved in the correct folding and assembly of outer membrane proteins. Recognizes specific patterns of aromatic residues and the orientation of their side chains, which are found more frequently in integral outer membrane proteins. May act in both early periplasmic and late outer membrane-associated steps of protein maturation.</text>
</comment>
<feature type="chain" id="PRO_5044917361" description="Chaperone SurA" evidence="7">
    <location>
        <begin position="25"/>
        <end position="456"/>
    </location>
</feature>
<proteinExistence type="inferred from homology"/>
<evidence type="ECO:0000256" key="5">
    <source>
        <dbReference type="ARBA" id="ARBA00023186"/>
    </source>
</evidence>
<keyword evidence="3 7" id="KW-0574">Periplasm</keyword>
<dbReference type="SUPFAM" id="SSF54534">
    <property type="entry name" value="FKBP-like"/>
    <property type="match status" value="2"/>
</dbReference>
<name>A0ABW2YP85_9GAMM</name>
<evidence type="ECO:0000256" key="4">
    <source>
        <dbReference type="ARBA" id="ARBA00023110"/>
    </source>
</evidence>
<comment type="catalytic activity">
    <reaction evidence="7">
        <text>[protein]-peptidylproline (omega=180) = [protein]-peptidylproline (omega=0)</text>
        <dbReference type="Rhea" id="RHEA:16237"/>
        <dbReference type="Rhea" id="RHEA-COMP:10747"/>
        <dbReference type="Rhea" id="RHEA-COMP:10748"/>
        <dbReference type="ChEBI" id="CHEBI:83833"/>
        <dbReference type="ChEBI" id="CHEBI:83834"/>
        <dbReference type="EC" id="5.2.1.8"/>
    </reaction>
</comment>
<dbReference type="PROSITE" id="PS50198">
    <property type="entry name" value="PPIC_PPIASE_2"/>
    <property type="match status" value="2"/>
</dbReference>
<dbReference type="InterPro" id="IPR046357">
    <property type="entry name" value="PPIase_dom_sf"/>
</dbReference>
<dbReference type="PANTHER" id="PTHR47637:SF1">
    <property type="entry name" value="CHAPERONE SURA"/>
    <property type="match status" value="1"/>
</dbReference>
<sequence length="456" mass="48900" precursor="true">MKTLFACLLAVSALASPAMQPAQAQALQPIDRIAAVVDEDVILRSELDRAVANITAQYAGRENQLPPRDVLERQVLERLVLVKLQVARAQGTGVRVTDQEVDQAIAGIAAQNKVSVEQLREQLARDGGSYAEFRVSIRDELLTQRLRQRFAQGRISVSEAEIDAALAAQQSAGAQFHLAHILVALPEGATPEQIATAQKKIDGVKGLLDRGELDFAAAAVRYSDSPNALEGGDLGWRSQDEIPRAFAELIVNMQAGQVSAPIRGPSGFQLLKLVETRDAAAAGEARMVTELQARHILIRVNETATDAQAKAKADTLAARIAGGADFAQIAREESQDPTTQGKGGDLGWFTQDAYGPDFGGQVAGLQDNQVSAPFRTDAGWHIVQRLGSRQTNATDQTRRAQIGETIGRRKLEDDWSRFLRELRGEAYVDLRVGKAATDAATPATPPATTPAPGNGG</sequence>
<dbReference type="Pfam" id="PF09312">
    <property type="entry name" value="SurA_N"/>
    <property type="match status" value="1"/>
</dbReference>
<dbReference type="Gene3D" id="1.10.4030.10">
    <property type="entry name" value="Porin chaperone SurA, peptide-binding domain"/>
    <property type="match status" value="1"/>
</dbReference>
<dbReference type="Gene3D" id="3.10.50.40">
    <property type="match status" value="2"/>
</dbReference>
<dbReference type="HAMAP" id="MF_01183">
    <property type="entry name" value="Chaperone_SurA"/>
    <property type="match status" value="1"/>
</dbReference>
<evidence type="ECO:0000313" key="10">
    <source>
        <dbReference type="EMBL" id="MFD0739957.1"/>
    </source>
</evidence>
<keyword evidence="1 7" id="KW-0732">Signal</keyword>
<dbReference type="Proteomes" id="UP001597090">
    <property type="component" value="Unassembled WGS sequence"/>
</dbReference>
<dbReference type="EC" id="5.2.1.8" evidence="7"/>
<keyword evidence="5 7" id="KW-0143">Chaperone</keyword>
<dbReference type="InterPro" id="IPR015391">
    <property type="entry name" value="SurA_N"/>
</dbReference>
<dbReference type="Pfam" id="PF13616">
    <property type="entry name" value="Rotamase_3"/>
    <property type="match status" value="1"/>
</dbReference>
<accession>A0ABW2YP85</accession>
<dbReference type="InterPro" id="IPR050280">
    <property type="entry name" value="OMP_Chaperone_SurA"/>
</dbReference>
<keyword evidence="4 7" id="KW-0697">Rotamase</keyword>
<gene>
    <name evidence="7" type="primary">surA</name>
    <name evidence="10" type="ORF">ACFQZQ_11790</name>
</gene>
<evidence type="ECO:0000256" key="1">
    <source>
        <dbReference type="ARBA" id="ARBA00022729"/>
    </source>
</evidence>
<evidence type="ECO:0000256" key="7">
    <source>
        <dbReference type="HAMAP-Rule" id="MF_01183"/>
    </source>
</evidence>
<feature type="domain" description="PpiC" evidence="9">
    <location>
        <begin position="173"/>
        <end position="275"/>
    </location>
</feature>
<dbReference type="RefSeq" id="WP_386812995.1">
    <property type="nucleotide sequence ID" value="NZ_JBHTIH010000006.1"/>
</dbReference>
<evidence type="ECO:0000259" key="9">
    <source>
        <dbReference type="PROSITE" id="PS50198"/>
    </source>
</evidence>
<comment type="subcellular location">
    <subcellularLocation>
        <location evidence="7">Periplasm</location>
    </subcellularLocation>
    <text evidence="7">Is capable of associating with the outer membrane.</text>
</comment>
<dbReference type="GO" id="GO:0003755">
    <property type="term" value="F:peptidyl-prolyl cis-trans isomerase activity"/>
    <property type="evidence" value="ECO:0007669"/>
    <property type="project" value="UniProtKB-EC"/>
</dbReference>
<reference evidence="11" key="1">
    <citation type="journal article" date="2019" name="Int. J. Syst. Evol. Microbiol.">
        <title>The Global Catalogue of Microorganisms (GCM) 10K type strain sequencing project: providing services to taxonomists for standard genome sequencing and annotation.</title>
        <authorList>
            <consortium name="The Broad Institute Genomics Platform"/>
            <consortium name="The Broad Institute Genome Sequencing Center for Infectious Disease"/>
            <person name="Wu L."/>
            <person name="Ma J."/>
        </authorList>
    </citation>
    <scope>NUCLEOTIDE SEQUENCE [LARGE SCALE GENOMIC DNA]</scope>
    <source>
        <strain evidence="11">CCUG 55491</strain>
    </source>
</reference>
<feature type="region of interest" description="Disordered" evidence="8">
    <location>
        <begin position="437"/>
        <end position="456"/>
    </location>
</feature>